<protein>
    <submittedName>
        <fullName evidence="1">12037_t:CDS:1</fullName>
    </submittedName>
</protein>
<sequence length="62" mass="7404">LELFLQDSVVNINILYNKADENKLKYTEIKDGINDNIDKSSSLLKFRIFEKIRSIHYYYTSE</sequence>
<accession>A0ABN7V151</accession>
<organism evidence="1 2">
    <name type="scientific">Gigaspora margarita</name>
    <dbReference type="NCBI Taxonomy" id="4874"/>
    <lineage>
        <taxon>Eukaryota</taxon>
        <taxon>Fungi</taxon>
        <taxon>Fungi incertae sedis</taxon>
        <taxon>Mucoromycota</taxon>
        <taxon>Glomeromycotina</taxon>
        <taxon>Glomeromycetes</taxon>
        <taxon>Diversisporales</taxon>
        <taxon>Gigasporaceae</taxon>
        <taxon>Gigaspora</taxon>
    </lineage>
</organism>
<gene>
    <name evidence="1" type="ORF">GMARGA_LOCUS13140</name>
</gene>
<name>A0ABN7V151_GIGMA</name>
<reference evidence="1 2" key="1">
    <citation type="submission" date="2021-06" db="EMBL/GenBank/DDBJ databases">
        <authorList>
            <person name="Kallberg Y."/>
            <person name="Tangrot J."/>
            <person name="Rosling A."/>
        </authorList>
    </citation>
    <scope>NUCLEOTIDE SEQUENCE [LARGE SCALE GENOMIC DNA]</scope>
    <source>
        <strain evidence="1 2">120-4 pot B 10/14</strain>
    </source>
</reference>
<proteinExistence type="predicted"/>
<keyword evidence="2" id="KW-1185">Reference proteome</keyword>
<comment type="caution">
    <text evidence="1">The sequence shown here is derived from an EMBL/GenBank/DDBJ whole genome shotgun (WGS) entry which is preliminary data.</text>
</comment>
<feature type="non-terminal residue" evidence="1">
    <location>
        <position position="1"/>
    </location>
</feature>
<evidence type="ECO:0000313" key="1">
    <source>
        <dbReference type="EMBL" id="CAG8716147.1"/>
    </source>
</evidence>
<evidence type="ECO:0000313" key="2">
    <source>
        <dbReference type="Proteomes" id="UP000789901"/>
    </source>
</evidence>
<dbReference type="EMBL" id="CAJVQB010008242">
    <property type="protein sequence ID" value="CAG8716147.1"/>
    <property type="molecule type" value="Genomic_DNA"/>
</dbReference>
<dbReference type="Proteomes" id="UP000789901">
    <property type="component" value="Unassembled WGS sequence"/>
</dbReference>